<name>A0A1X6PGU4_PORUM</name>
<dbReference type="AlphaFoldDB" id="A0A1X6PGU4"/>
<dbReference type="Gene3D" id="1.10.472.10">
    <property type="entry name" value="Cyclin-like"/>
    <property type="match status" value="1"/>
</dbReference>
<reference evidence="3 4" key="1">
    <citation type="submission" date="2017-03" db="EMBL/GenBank/DDBJ databases">
        <title>WGS assembly of Porphyra umbilicalis.</title>
        <authorList>
            <person name="Brawley S.H."/>
            <person name="Blouin N.A."/>
            <person name="Ficko-Blean E."/>
            <person name="Wheeler G.L."/>
            <person name="Lohr M."/>
            <person name="Goodson H.V."/>
            <person name="Jenkins J.W."/>
            <person name="Blaby-Haas C.E."/>
            <person name="Helliwell K.E."/>
            <person name="Chan C."/>
            <person name="Marriage T."/>
            <person name="Bhattacharya D."/>
            <person name="Klein A.S."/>
            <person name="Badis Y."/>
            <person name="Brodie J."/>
            <person name="Cao Y."/>
            <person name="Collen J."/>
            <person name="Dittami S.M."/>
            <person name="Gachon C.M."/>
            <person name="Green B.R."/>
            <person name="Karpowicz S."/>
            <person name="Kim J.W."/>
            <person name="Kudahl U."/>
            <person name="Lin S."/>
            <person name="Michel G."/>
            <person name="Mittag M."/>
            <person name="Olson B.J."/>
            <person name="Pangilinan J."/>
            <person name="Peng Y."/>
            <person name="Qiu H."/>
            <person name="Shu S."/>
            <person name="Singer J.T."/>
            <person name="Smith A.G."/>
            <person name="Sprecher B.N."/>
            <person name="Wagner V."/>
            <person name="Wang W."/>
            <person name="Wang Z.-Y."/>
            <person name="Yan J."/>
            <person name="Yarish C."/>
            <person name="Zoeuner-Riek S."/>
            <person name="Zhuang Y."/>
            <person name="Zou Y."/>
            <person name="Lindquist E.A."/>
            <person name="Grimwood J."/>
            <person name="Barry K."/>
            <person name="Rokhsar D.S."/>
            <person name="Schmutz J."/>
            <person name="Stiller J.W."/>
            <person name="Grossman A.R."/>
            <person name="Prochnik S.E."/>
        </authorList>
    </citation>
    <scope>NUCLEOTIDE SEQUENCE [LARGE SCALE GENOMIC DNA]</scope>
    <source>
        <strain evidence="3">4086291</strain>
    </source>
</reference>
<accession>A0A1X6PGU4</accession>
<dbReference type="GO" id="GO:0005634">
    <property type="term" value="C:nucleus"/>
    <property type="evidence" value="ECO:0007669"/>
    <property type="project" value="TreeGrafter"/>
</dbReference>
<evidence type="ECO:0008006" key="5">
    <source>
        <dbReference type="Google" id="ProtNLM"/>
    </source>
</evidence>
<gene>
    <name evidence="3" type="ORF">BU14_0058s0001</name>
</gene>
<dbReference type="PANTHER" id="PTHR15615">
    <property type="match status" value="1"/>
</dbReference>
<proteinExistence type="predicted"/>
<evidence type="ECO:0000313" key="3">
    <source>
        <dbReference type="EMBL" id="OSX80089.1"/>
    </source>
</evidence>
<dbReference type="GO" id="GO:0016538">
    <property type="term" value="F:cyclin-dependent protein serine/threonine kinase regulator activity"/>
    <property type="evidence" value="ECO:0007669"/>
    <property type="project" value="TreeGrafter"/>
</dbReference>
<evidence type="ECO:0000256" key="1">
    <source>
        <dbReference type="SAM" id="MobiDB-lite"/>
    </source>
</evidence>
<dbReference type="InterPro" id="IPR036915">
    <property type="entry name" value="Cyclin-like_sf"/>
</dbReference>
<evidence type="ECO:0000313" key="4">
    <source>
        <dbReference type="Proteomes" id="UP000218209"/>
    </source>
</evidence>
<organism evidence="3 4">
    <name type="scientific">Porphyra umbilicalis</name>
    <name type="common">Purple laver</name>
    <name type="synonym">Red alga</name>
    <dbReference type="NCBI Taxonomy" id="2786"/>
    <lineage>
        <taxon>Eukaryota</taxon>
        <taxon>Rhodophyta</taxon>
        <taxon>Bangiophyceae</taxon>
        <taxon>Bangiales</taxon>
        <taxon>Bangiaceae</taxon>
        <taxon>Porphyra</taxon>
    </lineage>
</organism>
<dbReference type="Proteomes" id="UP000218209">
    <property type="component" value="Unassembled WGS sequence"/>
</dbReference>
<dbReference type="GO" id="GO:0000307">
    <property type="term" value="C:cyclin-dependent protein kinase holoenzyme complex"/>
    <property type="evidence" value="ECO:0007669"/>
    <property type="project" value="TreeGrafter"/>
</dbReference>
<keyword evidence="2" id="KW-0472">Membrane</keyword>
<dbReference type="EMBL" id="KV918780">
    <property type="protein sequence ID" value="OSX80089.1"/>
    <property type="molecule type" value="Genomic_DNA"/>
</dbReference>
<keyword evidence="2" id="KW-1133">Transmembrane helix</keyword>
<keyword evidence="2" id="KW-0812">Transmembrane</keyword>
<dbReference type="GO" id="GO:0019901">
    <property type="term" value="F:protein kinase binding"/>
    <property type="evidence" value="ECO:0007669"/>
    <property type="project" value="InterPro"/>
</dbReference>
<keyword evidence="4" id="KW-1185">Reference proteome</keyword>
<dbReference type="Pfam" id="PF08613">
    <property type="entry name" value="Cyclin"/>
    <property type="match status" value="1"/>
</dbReference>
<protein>
    <recommendedName>
        <fullName evidence="5">Cyclin N-terminal domain-containing protein</fullName>
    </recommendedName>
</protein>
<sequence length="326" mass="33191">MMASSTAPQRLGKRPRCADPTAAVCDVVCKRRATAVEELTSSCSPATPASFASSSPLLSARGAAAVPAYRCVPAQQSAVGGQDQDRRAAAPTAAATALDDDESDERDVPAWLAAVGRRPAASDVRFLYALTSVIEDSCEVGPSVNDDADTDDDVVGDVADDASTISDASTTSAAADATDEATDALVATFDATDEELARFPTADDYVAHLATAGGVSIAALIMALVYMGRARGHHPTASVVSEMTSRRLLAAAVRVAAKVLDEPVPKPAVWARVAGVDGGAPAVARCEVALLNLVHWGVHVGVSGYAEMAALVCQGVAGMPATAEAA</sequence>
<dbReference type="InterPro" id="IPR013922">
    <property type="entry name" value="Cyclin_PHO80-like"/>
</dbReference>
<evidence type="ECO:0000256" key="2">
    <source>
        <dbReference type="SAM" id="Phobius"/>
    </source>
</evidence>
<dbReference type="PANTHER" id="PTHR15615:SF108">
    <property type="entry name" value="PROTEIN CNPPD1"/>
    <property type="match status" value="1"/>
</dbReference>
<feature type="region of interest" description="Disordered" evidence="1">
    <location>
        <begin position="76"/>
        <end position="105"/>
    </location>
</feature>
<dbReference type="SUPFAM" id="SSF47954">
    <property type="entry name" value="Cyclin-like"/>
    <property type="match status" value="1"/>
</dbReference>
<feature type="transmembrane region" description="Helical" evidence="2">
    <location>
        <begin position="205"/>
        <end position="226"/>
    </location>
</feature>